<evidence type="ECO:0000313" key="2">
    <source>
        <dbReference type="EMBL" id="HIX39043.1"/>
    </source>
</evidence>
<comment type="caution">
    <text evidence="2">The sequence shown here is derived from an EMBL/GenBank/DDBJ whole genome shotgun (WGS) entry which is preliminary data.</text>
</comment>
<protein>
    <submittedName>
        <fullName evidence="2">Uncharacterized protein</fullName>
    </submittedName>
</protein>
<dbReference type="AlphaFoldDB" id="A0A9D1VQE4"/>
<reference evidence="2" key="2">
    <citation type="submission" date="2021-04" db="EMBL/GenBank/DDBJ databases">
        <authorList>
            <person name="Gilroy R."/>
        </authorList>
    </citation>
    <scope>NUCLEOTIDE SEQUENCE</scope>
    <source>
        <strain evidence="2">ChiHjej12B11-1927</strain>
    </source>
</reference>
<proteinExistence type="predicted"/>
<keyword evidence="1" id="KW-0472">Membrane</keyword>
<evidence type="ECO:0000313" key="3">
    <source>
        <dbReference type="Proteomes" id="UP000824230"/>
    </source>
</evidence>
<gene>
    <name evidence="2" type="ORF">H9738_14445</name>
</gene>
<name>A0A9D1VQE4_9FIRM</name>
<dbReference type="Proteomes" id="UP000824230">
    <property type="component" value="Unassembled WGS sequence"/>
</dbReference>
<keyword evidence="1" id="KW-0812">Transmembrane</keyword>
<organism evidence="2 3">
    <name type="scientific">Candidatus Blautia pullistercoris</name>
    <dbReference type="NCBI Taxonomy" id="2838499"/>
    <lineage>
        <taxon>Bacteria</taxon>
        <taxon>Bacillati</taxon>
        <taxon>Bacillota</taxon>
        <taxon>Clostridia</taxon>
        <taxon>Lachnospirales</taxon>
        <taxon>Lachnospiraceae</taxon>
        <taxon>Blautia</taxon>
    </lineage>
</organism>
<reference evidence="2" key="1">
    <citation type="journal article" date="2021" name="PeerJ">
        <title>Extensive microbial diversity within the chicken gut microbiome revealed by metagenomics and culture.</title>
        <authorList>
            <person name="Gilroy R."/>
            <person name="Ravi A."/>
            <person name="Getino M."/>
            <person name="Pursley I."/>
            <person name="Horton D.L."/>
            <person name="Alikhan N.F."/>
            <person name="Baker D."/>
            <person name="Gharbi K."/>
            <person name="Hall N."/>
            <person name="Watson M."/>
            <person name="Adriaenssens E.M."/>
            <person name="Foster-Nyarko E."/>
            <person name="Jarju S."/>
            <person name="Secka A."/>
            <person name="Antonio M."/>
            <person name="Oren A."/>
            <person name="Chaudhuri R.R."/>
            <person name="La Ragione R."/>
            <person name="Hildebrand F."/>
            <person name="Pallen M.J."/>
        </authorList>
    </citation>
    <scope>NUCLEOTIDE SEQUENCE</scope>
    <source>
        <strain evidence="2">ChiHjej12B11-1927</strain>
    </source>
</reference>
<evidence type="ECO:0000256" key="1">
    <source>
        <dbReference type="SAM" id="Phobius"/>
    </source>
</evidence>
<sequence>MGEIWTVLGVILIILGVCGLTAGQVYISVMKKRIREDSERVQGRGIDEMS</sequence>
<accession>A0A9D1VQE4</accession>
<keyword evidence="1" id="KW-1133">Transmembrane helix</keyword>
<feature type="transmembrane region" description="Helical" evidence="1">
    <location>
        <begin position="6"/>
        <end position="27"/>
    </location>
</feature>
<dbReference type="EMBL" id="DXFG01000331">
    <property type="protein sequence ID" value="HIX39043.1"/>
    <property type="molecule type" value="Genomic_DNA"/>
</dbReference>